<proteinExistence type="predicted"/>
<evidence type="ECO:0000313" key="2">
    <source>
        <dbReference type="EMBL" id="AKA70138.1"/>
    </source>
</evidence>
<evidence type="ECO:0000313" key="3">
    <source>
        <dbReference type="Proteomes" id="UP000033115"/>
    </source>
</evidence>
<protein>
    <recommendedName>
        <fullName evidence="1">DUF7210 domain-containing protein</fullName>
    </recommendedName>
</protein>
<dbReference type="STRING" id="1548.CSCA_3013"/>
<dbReference type="RefSeq" id="WP_029160929.1">
    <property type="nucleotide sequence ID" value="NZ_CP009933.1"/>
</dbReference>
<dbReference type="HOGENOM" id="CLU_2804933_0_0_9"/>
<dbReference type="KEGG" id="csq:CSCA_3013"/>
<evidence type="ECO:0000259" key="1">
    <source>
        <dbReference type="Pfam" id="PF23843"/>
    </source>
</evidence>
<dbReference type="Proteomes" id="UP000033115">
    <property type="component" value="Chromosome"/>
</dbReference>
<name>A0A0E3MA24_CLOSL</name>
<dbReference type="Pfam" id="PF23843">
    <property type="entry name" value="DUF7210"/>
    <property type="match status" value="1"/>
</dbReference>
<organism evidence="2 3">
    <name type="scientific">Clostridium scatologenes</name>
    <dbReference type="NCBI Taxonomy" id="1548"/>
    <lineage>
        <taxon>Bacteria</taxon>
        <taxon>Bacillati</taxon>
        <taxon>Bacillota</taxon>
        <taxon>Clostridia</taxon>
        <taxon>Eubacteriales</taxon>
        <taxon>Clostridiaceae</taxon>
        <taxon>Clostridium</taxon>
    </lineage>
</organism>
<dbReference type="InterPro" id="IPR055634">
    <property type="entry name" value="DUF7210"/>
</dbReference>
<dbReference type="EMBL" id="CP009933">
    <property type="protein sequence ID" value="AKA70138.1"/>
    <property type="molecule type" value="Genomic_DNA"/>
</dbReference>
<feature type="domain" description="DUF7210" evidence="1">
    <location>
        <begin position="10"/>
        <end position="45"/>
    </location>
</feature>
<dbReference type="AlphaFoldDB" id="A0A0E3MA24"/>
<keyword evidence="3" id="KW-1185">Reference proteome</keyword>
<reference evidence="2 3" key="1">
    <citation type="journal article" date="2015" name="J. Biotechnol.">
        <title>Complete genome sequence of a malodorant-producing acetogen, Clostridium scatologenes ATCC 25775(T).</title>
        <authorList>
            <person name="Zhu Z."/>
            <person name="Guo T."/>
            <person name="Zheng H."/>
            <person name="Song T."/>
            <person name="Ouyang P."/>
            <person name="Xie J."/>
        </authorList>
    </citation>
    <scope>NUCLEOTIDE SEQUENCE [LARGE SCALE GENOMIC DNA]</scope>
    <source>
        <strain evidence="2 3">ATCC 25775</strain>
    </source>
</reference>
<gene>
    <name evidence="2" type="ORF">CSCA_3013</name>
</gene>
<accession>A0A0E3MA24</accession>
<sequence>MASKKDIEMVKVKALKNIKYNTTIVNADDEFEINKVDEEELVKNNLVKVLEVIITQEEEKTNTEESK</sequence>